<organism evidence="9 10">
    <name type="scientific">Saguinus oedipus</name>
    <name type="common">Cotton-top tamarin</name>
    <name type="synonym">Oedipomidas oedipus</name>
    <dbReference type="NCBI Taxonomy" id="9490"/>
    <lineage>
        <taxon>Eukaryota</taxon>
        <taxon>Metazoa</taxon>
        <taxon>Chordata</taxon>
        <taxon>Craniata</taxon>
        <taxon>Vertebrata</taxon>
        <taxon>Euteleostomi</taxon>
        <taxon>Mammalia</taxon>
        <taxon>Eutheria</taxon>
        <taxon>Euarchontoglires</taxon>
        <taxon>Primates</taxon>
        <taxon>Haplorrhini</taxon>
        <taxon>Platyrrhini</taxon>
        <taxon>Cebidae</taxon>
        <taxon>Callitrichinae</taxon>
        <taxon>Saguinus</taxon>
    </lineage>
</organism>
<gene>
    <name evidence="9" type="ORF">P7K49_029637</name>
</gene>
<dbReference type="PANTHER" id="PTHR23331:SF5">
    <property type="entry name" value="WAS PROTEIN FAMILY HOMOLOG 2-RELATED"/>
    <property type="match status" value="1"/>
</dbReference>
<evidence type="ECO:0000256" key="7">
    <source>
        <dbReference type="ARBA" id="ARBA00023203"/>
    </source>
</evidence>
<evidence type="ECO:0000256" key="6">
    <source>
        <dbReference type="ARBA" id="ARBA00023136"/>
    </source>
</evidence>
<keyword evidence="10" id="KW-1185">Reference proteome</keyword>
<sequence length="153" mass="16687">MILGQQMPACLTSTLPRYKKSVCLDQLAGAVTKTHMMLGAETEEELFGATLSINKREQLEQQIPENYMKDLGQVPKVDVPSYLPDLPGRQPQVPGLPWPCITQSAPGMRLKPLNPTAAVLVRSLSSPAQATATAVLGTRQDNGSSISFRWEQL</sequence>
<comment type="subcellular location">
    <subcellularLocation>
        <location evidence="1">Early endosome membrane</location>
    </subcellularLocation>
    <subcellularLocation>
        <location evidence="2">Recycling endosome membrane</location>
    </subcellularLocation>
</comment>
<evidence type="ECO:0000259" key="8">
    <source>
        <dbReference type="Pfam" id="PF11945"/>
    </source>
</evidence>
<keyword evidence="5" id="KW-0967">Endosome</keyword>
<dbReference type="Proteomes" id="UP001266305">
    <property type="component" value="Unassembled WGS sequence"/>
</dbReference>
<dbReference type="InterPro" id="IPR028290">
    <property type="entry name" value="WASH1"/>
</dbReference>
<dbReference type="Pfam" id="PF11945">
    <property type="entry name" value="WASH_WAHD"/>
    <property type="match status" value="1"/>
</dbReference>
<reference evidence="9 10" key="1">
    <citation type="submission" date="2023-05" db="EMBL/GenBank/DDBJ databases">
        <title>B98-5 Cell Line De Novo Hybrid Assembly: An Optical Mapping Approach.</title>
        <authorList>
            <person name="Kananen K."/>
            <person name="Auerbach J.A."/>
            <person name="Kautto E."/>
            <person name="Blachly J.S."/>
        </authorList>
    </citation>
    <scope>NUCLEOTIDE SEQUENCE [LARGE SCALE GENOMIC DNA]</scope>
    <source>
        <strain evidence="9">B95-8</strain>
        <tissue evidence="9">Cell line</tissue>
    </source>
</reference>
<evidence type="ECO:0000313" key="9">
    <source>
        <dbReference type="EMBL" id="KAK2093108.1"/>
    </source>
</evidence>
<keyword evidence="4" id="KW-0813">Transport</keyword>
<accession>A0ABQ9U7S7</accession>
<proteinExistence type="inferred from homology"/>
<dbReference type="EMBL" id="JASSZA010000015">
    <property type="protein sequence ID" value="KAK2093108.1"/>
    <property type="molecule type" value="Genomic_DNA"/>
</dbReference>
<dbReference type="InterPro" id="IPR021854">
    <property type="entry name" value="WASH1_WAHD"/>
</dbReference>
<evidence type="ECO:0000256" key="2">
    <source>
        <dbReference type="ARBA" id="ARBA00004565"/>
    </source>
</evidence>
<keyword evidence="7" id="KW-0009">Actin-binding</keyword>
<dbReference type="PANTHER" id="PTHR23331">
    <property type="entry name" value="CXYORF1"/>
    <property type="match status" value="1"/>
</dbReference>
<evidence type="ECO:0000256" key="3">
    <source>
        <dbReference type="ARBA" id="ARBA00005602"/>
    </source>
</evidence>
<comment type="caution">
    <text evidence="9">The sequence shown here is derived from an EMBL/GenBank/DDBJ whole genome shotgun (WGS) entry which is preliminary data.</text>
</comment>
<name>A0ABQ9U7S7_SAGOE</name>
<comment type="similarity">
    <text evidence="3">Belongs to the WASH1 family.</text>
</comment>
<keyword evidence="6" id="KW-0472">Membrane</keyword>
<evidence type="ECO:0000313" key="10">
    <source>
        <dbReference type="Proteomes" id="UP001266305"/>
    </source>
</evidence>
<evidence type="ECO:0000256" key="1">
    <source>
        <dbReference type="ARBA" id="ARBA00004146"/>
    </source>
</evidence>
<evidence type="ECO:0000256" key="5">
    <source>
        <dbReference type="ARBA" id="ARBA00022753"/>
    </source>
</evidence>
<feature type="domain" description="WASH1 WAHD" evidence="8">
    <location>
        <begin position="16"/>
        <end position="88"/>
    </location>
</feature>
<evidence type="ECO:0000256" key="4">
    <source>
        <dbReference type="ARBA" id="ARBA00022448"/>
    </source>
</evidence>
<protein>
    <recommendedName>
        <fullName evidence="8">WASH1 WAHD domain-containing protein</fullName>
    </recommendedName>
</protein>